<keyword evidence="2" id="KW-0808">Transferase</keyword>
<proteinExistence type="inferred from homology"/>
<dbReference type="PANTHER" id="PTHR43323">
    <property type="entry name" value="3-HYDROXY-3-METHYLGLUTARYL COENZYME A SYNTHASE"/>
    <property type="match status" value="1"/>
</dbReference>
<evidence type="ECO:0000259" key="3">
    <source>
        <dbReference type="Pfam" id="PF01154"/>
    </source>
</evidence>
<evidence type="ECO:0008006" key="7">
    <source>
        <dbReference type="Google" id="ProtNLM"/>
    </source>
</evidence>
<dbReference type="GO" id="GO:0010142">
    <property type="term" value="P:farnesyl diphosphate biosynthetic process, mevalonate pathway"/>
    <property type="evidence" value="ECO:0007669"/>
    <property type="project" value="InterPro"/>
</dbReference>
<dbReference type="EMBL" id="KZ825126">
    <property type="protein sequence ID" value="PYI20319.1"/>
    <property type="molecule type" value="Genomic_DNA"/>
</dbReference>
<dbReference type="Pfam" id="PF01154">
    <property type="entry name" value="HMG_CoA_synt_N"/>
    <property type="match status" value="1"/>
</dbReference>
<reference evidence="5 6" key="1">
    <citation type="submission" date="2018-02" db="EMBL/GenBank/DDBJ databases">
        <title>The genomes of Aspergillus section Nigri reveals drivers in fungal speciation.</title>
        <authorList>
            <consortium name="DOE Joint Genome Institute"/>
            <person name="Vesth T.C."/>
            <person name="Nybo J."/>
            <person name="Theobald S."/>
            <person name="Brandl J."/>
            <person name="Frisvad J.C."/>
            <person name="Nielsen K.F."/>
            <person name="Lyhne E.K."/>
            <person name="Kogle M.E."/>
            <person name="Kuo A."/>
            <person name="Riley R."/>
            <person name="Clum A."/>
            <person name="Nolan M."/>
            <person name="Lipzen A."/>
            <person name="Salamov A."/>
            <person name="Henrissat B."/>
            <person name="Wiebenga A."/>
            <person name="De vries R.P."/>
            <person name="Grigoriev I.V."/>
            <person name="Mortensen U.H."/>
            <person name="Andersen M.R."/>
            <person name="Baker S.E."/>
        </authorList>
    </citation>
    <scope>NUCLEOTIDE SEQUENCE [LARGE SCALE GENOMIC DNA]</scope>
    <source>
        <strain evidence="5 6">CBS 115571</strain>
    </source>
</reference>
<protein>
    <recommendedName>
        <fullName evidence="7">Hydroxymethylglutaryl-CoA synthase</fullName>
    </recommendedName>
</protein>
<organism evidence="5 6">
    <name type="scientific">Aspergillus violaceofuscus (strain CBS 115571)</name>
    <dbReference type="NCBI Taxonomy" id="1450538"/>
    <lineage>
        <taxon>Eukaryota</taxon>
        <taxon>Fungi</taxon>
        <taxon>Dikarya</taxon>
        <taxon>Ascomycota</taxon>
        <taxon>Pezizomycotina</taxon>
        <taxon>Eurotiomycetes</taxon>
        <taxon>Eurotiomycetidae</taxon>
        <taxon>Eurotiales</taxon>
        <taxon>Aspergillaceae</taxon>
        <taxon>Aspergillus</taxon>
    </lineage>
</organism>
<comment type="similarity">
    <text evidence="1">Belongs to the thiolase-like superfamily. HMG-CoA synthase family.</text>
</comment>
<dbReference type="InterPro" id="IPR016039">
    <property type="entry name" value="Thiolase-like"/>
</dbReference>
<dbReference type="GO" id="GO:0006084">
    <property type="term" value="P:acetyl-CoA metabolic process"/>
    <property type="evidence" value="ECO:0007669"/>
    <property type="project" value="InterPro"/>
</dbReference>
<accession>A0A2V5H7T3</accession>
<name>A0A2V5H7T3_ASPV1</name>
<dbReference type="Proteomes" id="UP000249829">
    <property type="component" value="Unassembled WGS sequence"/>
</dbReference>
<evidence type="ECO:0000259" key="4">
    <source>
        <dbReference type="Pfam" id="PF08540"/>
    </source>
</evidence>
<sequence length="445" mass="48946">MSAEAKSVGVRAIEVYFPSRRVQQRGPQNDRLAARDSKAGDSYVFCDDREDEKSMALTVLASLFRSRPQAVHPGSIGRLELAITSADPASRSLGSLLKAFFHPAGNTSIVGVRSVPGCEGGQDAILNTVNWIHSSEWDGRDGLVLLGSVQQAEEEEGVALAAVLIGPHAPVVLDECPRALCFRHPCEKFHHDSSSTSPSSDESFLSCLAQCYRQIQSQDMIQQEQGATERPDRRNRALTLDRFQRVLFQCPSLRLTRKAYAYLLYLDFLANPDHAHFDSMDTTTQAIAQGRGFIDDEVQDTFYALSEARYEERIRPSLAFSNICGYAHAATLWASLASVLASGMPDNQQPGPSRVLLFAYGDGVMSAMYTATMGSDAPGIIDSDSFRERLEEGTVVPQETFDCVSKSAAKGDTKLAGNIEAIGRDTYYLHRINADGEREYRLKKN</sequence>
<dbReference type="InterPro" id="IPR013746">
    <property type="entry name" value="HMG_CoA_synt_C_dom"/>
</dbReference>
<dbReference type="AlphaFoldDB" id="A0A2V5H7T3"/>
<dbReference type="STRING" id="1450538.A0A2V5H7T3"/>
<dbReference type="GO" id="GO:0004421">
    <property type="term" value="F:hydroxymethylglutaryl-CoA synthase activity"/>
    <property type="evidence" value="ECO:0007669"/>
    <property type="project" value="InterPro"/>
</dbReference>
<feature type="domain" description="Hydroxymethylglutaryl-coenzyme A synthase N-terminal" evidence="3">
    <location>
        <begin position="6"/>
        <end position="170"/>
    </location>
</feature>
<evidence type="ECO:0000313" key="5">
    <source>
        <dbReference type="EMBL" id="PYI20319.1"/>
    </source>
</evidence>
<feature type="domain" description="Hydroxymethylglutaryl-coenzyme A synthase C-terminal" evidence="4">
    <location>
        <begin position="200"/>
        <end position="443"/>
    </location>
</feature>
<dbReference type="SUPFAM" id="SSF53901">
    <property type="entry name" value="Thiolase-like"/>
    <property type="match status" value="2"/>
</dbReference>
<dbReference type="InterPro" id="IPR013528">
    <property type="entry name" value="HMG_CoA_synth_N"/>
</dbReference>
<gene>
    <name evidence="5" type="ORF">BO99DRAFT_456822</name>
</gene>
<dbReference type="Gene3D" id="3.40.47.10">
    <property type="match status" value="1"/>
</dbReference>
<dbReference type="Pfam" id="PF08540">
    <property type="entry name" value="HMG_CoA_synt_C"/>
    <property type="match status" value="1"/>
</dbReference>
<evidence type="ECO:0000313" key="6">
    <source>
        <dbReference type="Proteomes" id="UP000249829"/>
    </source>
</evidence>
<evidence type="ECO:0000256" key="2">
    <source>
        <dbReference type="ARBA" id="ARBA00022679"/>
    </source>
</evidence>
<dbReference type="GO" id="GO:0006696">
    <property type="term" value="P:ergosterol biosynthetic process"/>
    <property type="evidence" value="ECO:0007669"/>
    <property type="project" value="TreeGrafter"/>
</dbReference>
<keyword evidence="6" id="KW-1185">Reference proteome</keyword>
<dbReference type="PANTHER" id="PTHR43323:SF2">
    <property type="entry name" value="HYDROXYMETHYLGLUTARYL-COA SYNTHASE"/>
    <property type="match status" value="1"/>
</dbReference>
<evidence type="ECO:0000256" key="1">
    <source>
        <dbReference type="ARBA" id="ARBA00007061"/>
    </source>
</evidence>